<comment type="subcellular location">
    <subcellularLocation>
        <location evidence="1">Cell membrane</location>
    </subcellularLocation>
</comment>
<dbReference type="Gene3D" id="2.40.50.100">
    <property type="match status" value="1"/>
</dbReference>
<accession>A0A0H1RAL6</accession>
<protein>
    <submittedName>
        <fullName evidence="11">Uncharacterized protein</fullName>
    </submittedName>
</protein>
<dbReference type="GO" id="GO:0015562">
    <property type="term" value="F:efflux transmembrane transporter activity"/>
    <property type="evidence" value="ECO:0007669"/>
    <property type="project" value="TreeGrafter"/>
</dbReference>
<evidence type="ECO:0000259" key="8">
    <source>
        <dbReference type="Pfam" id="PF25917"/>
    </source>
</evidence>
<dbReference type="Gene3D" id="2.40.30.170">
    <property type="match status" value="1"/>
</dbReference>
<comment type="similarity">
    <text evidence="2">Belongs to the membrane fusion protein (MFP) (TC 8.A.1) family.</text>
</comment>
<dbReference type="GO" id="GO:0030313">
    <property type="term" value="C:cell envelope"/>
    <property type="evidence" value="ECO:0007669"/>
    <property type="project" value="UniProtKB-SubCell"/>
</dbReference>
<dbReference type="GO" id="GO:1990281">
    <property type="term" value="C:efflux pump complex"/>
    <property type="evidence" value="ECO:0007669"/>
    <property type="project" value="TreeGrafter"/>
</dbReference>
<dbReference type="PANTHER" id="PTHR30469">
    <property type="entry name" value="MULTIDRUG RESISTANCE PROTEIN MDTA"/>
    <property type="match status" value="1"/>
</dbReference>
<evidence type="ECO:0000256" key="6">
    <source>
        <dbReference type="ARBA" id="ARBA00023136"/>
    </source>
</evidence>
<dbReference type="InterPro" id="IPR058625">
    <property type="entry name" value="MdtA-like_BSH"/>
</dbReference>
<evidence type="ECO:0000313" key="12">
    <source>
        <dbReference type="Proteomes" id="UP000035489"/>
    </source>
</evidence>
<evidence type="ECO:0000259" key="7">
    <source>
        <dbReference type="Pfam" id="PF25876"/>
    </source>
</evidence>
<sequence length="367" mass="39042">MVLGPLWLRTGAAKPMPAQQPAPAVPVQTASIKPQRVELTHTALGTVQAWNTATITPQVSGQAIELPFKEGSIVHAGDILVRIDPRPFQAALDQAKAKKAQDDANLAAAQKNLSRDQALLTKGGFATQQTVDNEQAQVEANKAIIAGDQAATETAQLNLDFATIKAPLTGVIGLDNISPGNVVAPNTHIVTITQIEPIAVDFTLPQADLGELQTAVAHGTPPVLAFDQDGKTLLARGSLEVINNEVDSTSGTIMLKARFDNKDHKLWPGAFVQIRVVTKVEPNAIVVPSQAVQHGPNGPYVWIVSGDQTTQPQPVELGQIMNDRTVVADGLSNGDRIVVAGQYRLTQGTRVSETDPSRVAQIKENRP</sequence>
<dbReference type="SUPFAM" id="SSF111369">
    <property type="entry name" value="HlyD-like secretion proteins"/>
    <property type="match status" value="1"/>
</dbReference>
<dbReference type="InterPro" id="IPR058627">
    <property type="entry name" value="MdtA-like_C"/>
</dbReference>
<dbReference type="InterPro" id="IPR006143">
    <property type="entry name" value="RND_pump_MFP"/>
</dbReference>
<dbReference type="Gene3D" id="1.10.287.470">
    <property type="entry name" value="Helix hairpin bin"/>
    <property type="match status" value="1"/>
</dbReference>
<dbReference type="PANTHER" id="PTHR30469:SF36">
    <property type="entry name" value="BLL3903 PROTEIN"/>
    <property type="match status" value="1"/>
</dbReference>
<feature type="domain" description="Multidrug resistance protein MdtA-like alpha-helical hairpin" evidence="7">
    <location>
        <begin position="92"/>
        <end position="161"/>
    </location>
</feature>
<keyword evidence="3" id="KW-0813">Transport</keyword>
<gene>
    <name evidence="11" type="ORF">AA309_15635</name>
</gene>
<evidence type="ECO:0000256" key="2">
    <source>
        <dbReference type="ARBA" id="ARBA00009477"/>
    </source>
</evidence>
<dbReference type="Gene3D" id="2.40.420.20">
    <property type="match status" value="1"/>
</dbReference>
<evidence type="ECO:0000256" key="5">
    <source>
        <dbReference type="ARBA" id="ARBA00022519"/>
    </source>
</evidence>
<dbReference type="PATRIC" id="fig|1225564.3.peg.4027"/>
<dbReference type="AlphaFoldDB" id="A0A0H1RAL6"/>
<organism evidence="11 12">
    <name type="scientific">Microvirga vignae</name>
    <dbReference type="NCBI Taxonomy" id="1225564"/>
    <lineage>
        <taxon>Bacteria</taxon>
        <taxon>Pseudomonadati</taxon>
        <taxon>Pseudomonadota</taxon>
        <taxon>Alphaproteobacteria</taxon>
        <taxon>Hyphomicrobiales</taxon>
        <taxon>Methylobacteriaceae</taxon>
        <taxon>Microvirga</taxon>
    </lineage>
</organism>
<evidence type="ECO:0000256" key="4">
    <source>
        <dbReference type="ARBA" id="ARBA00022475"/>
    </source>
</evidence>
<keyword evidence="6" id="KW-0472">Membrane</keyword>
<dbReference type="InterPro" id="IPR058626">
    <property type="entry name" value="MdtA-like_b-barrel"/>
</dbReference>
<feature type="domain" description="Multidrug resistance protein MdtA-like beta-barrel" evidence="9">
    <location>
        <begin position="197"/>
        <end position="276"/>
    </location>
</feature>
<dbReference type="NCBIfam" id="TIGR01730">
    <property type="entry name" value="RND_mfp"/>
    <property type="match status" value="1"/>
</dbReference>
<dbReference type="Pfam" id="PF25917">
    <property type="entry name" value="BSH_RND"/>
    <property type="match status" value="1"/>
</dbReference>
<evidence type="ECO:0000256" key="1">
    <source>
        <dbReference type="ARBA" id="ARBA00004236"/>
    </source>
</evidence>
<dbReference type="Proteomes" id="UP000035489">
    <property type="component" value="Unassembled WGS sequence"/>
</dbReference>
<keyword evidence="4" id="KW-1003">Cell membrane</keyword>
<feature type="domain" description="Multidrug resistance protein MdtA-like barrel-sandwich hybrid" evidence="8">
    <location>
        <begin position="51"/>
        <end position="188"/>
    </location>
</feature>
<evidence type="ECO:0000256" key="3">
    <source>
        <dbReference type="ARBA" id="ARBA00022448"/>
    </source>
</evidence>
<keyword evidence="5" id="KW-0997">Cell inner membrane</keyword>
<dbReference type="FunFam" id="2.40.420.20:FF:000001">
    <property type="entry name" value="Efflux RND transporter periplasmic adaptor subunit"/>
    <property type="match status" value="1"/>
</dbReference>
<dbReference type="Pfam" id="PF25967">
    <property type="entry name" value="RND-MFP_C"/>
    <property type="match status" value="1"/>
</dbReference>
<dbReference type="EMBL" id="LCYG01000038">
    <property type="protein sequence ID" value="KLK92248.1"/>
    <property type="molecule type" value="Genomic_DNA"/>
</dbReference>
<comment type="caution">
    <text evidence="11">The sequence shown here is derived from an EMBL/GenBank/DDBJ whole genome shotgun (WGS) entry which is preliminary data.</text>
</comment>
<proteinExistence type="inferred from homology"/>
<evidence type="ECO:0000313" key="11">
    <source>
        <dbReference type="EMBL" id="KLK92248.1"/>
    </source>
</evidence>
<evidence type="ECO:0000259" key="10">
    <source>
        <dbReference type="Pfam" id="PF25967"/>
    </source>
</evidence>
<keyword evidence="12" id="KW-1185">Reference proteome</keyword>
<reference evidence="11 12" key="1">
    <citation type="submission" date="2015-05" db="EMBL/GenBank/DDBJ databases">
        <title>Draft genome sequence of Microvirga vignae strain BR3299, a novel nitrogen fixing bacteria isolated from Brazil semi-aired region.</title>
        <authorList>
            <person name="Zilli J.E."/>
            <person name="Passos S.R."/>
            <person name="Leite J."/>
            <person name="Baldani J.I."/>
            <person name="Xavier G.R."/>
            <person name="Rumjaneck N.G."/>
            <person name="Simoes-Araujo J.L."/>
        </authorList>
    </citation>
    <scope>NUCLEOTIDE SEQUENCE [LARGE SCALE GENOMIC DNA]</scope>
    <source>
        <strain evidence="11 12">BR3299</strain>
    </source>
</reference>
<name>A0A0H1RAL6_9HYPH</name>
<dbReference type="InterPro" id="IPR058624">
    <property type="entry name" value="MdtA-like_HH"/>
</dbReference>
<feature type="domain" description="Multidrug resistance protein MdtA-like C-terminal permuted SH3" evidence="10">
    <location>
        <begin position="283"/>
        <end position="341"/>
    </location>
</feature>
<dbReference type="Pfam" id="PF25944">
    <property type="entry name" value="Beta-barrel_RND"/>
    <property type="match status" value="1"/>
</dbReference>
<dbReference type="Pfam" id="PF25876">
    <property type="entry name" value="HH_MFP_RND"/>
    <property type="match status" value="1"/>
</dbReference>
<dbReference type="STRING" id="1225564.AA309_15635"/>
<evidence type="ECO:0000259" key="9">
    <source>
        <dbReference type="Pfam" id="PF25944"/>
    </source>
</evidence>